<keyword evidence="1" id="KW-0812">Transmembrane</keyword>
<evidence type="ECO:0000313" key="2">
    <source>
        <dbReference type="EMBL" id="MBC8752884.1"/>
    </source>
</evidence>
<keyword evidence="3" id="KW-1185">Reference proteome</keyword>
<comment type="caution">
    <text evidence="2">The sequence shown here is derived from an EMBL/GenBank/DDBJ whole genome shotgun (WGS) entry which is preliminary data.</text>
</comment>
<accession>A0ABR7Q3G4</accession>
<sequence>MTLRVLKGAGAVCGEGAAQKILTQCPAERFCALPTGEICVYGINEISNMTQITAREIAAVVAAKCQSDAMPLPATWWVGSVLLGTGLLAGFVLGKYMKRR</sequence>
<evidence type="ECO:0000256" key="1">
    <source>
        <dbReference type="SAM" id="Phobius"/>
    </source>
</evidence>
<dbReference type="EMBL" id="VZQQ01000195">
    <property type="protein sequence ID" value="MBC8752884.1"/>
    <property type="molecule type" value="Genomic_DNA"/>
</dbReference>
<gene>
    <name evidence="2" type="ORF">F6X42_43175</name>
</gene>
<reference evidence="2 3" key="1">
    <citation type="submission" date="2019-09" db="EMBL/GenBank/DDBJ databases">
        <title>Paraburkholderia podalyriae sp. nov., A South African Podalyria-associated rhizobium.</title>
        <authorList>
            <person name="Mavima L."/>
            <person name="Beukes C.W."/>
            <person name="Palmer M."/>
            <person name="De Meyer S.E."/>
            <person name="James E.K."/>
            <person name="Maluk M."/>
            <person name="Avontuur J.R."/>
            <person name="Chan W.Y."/>
            <person name="Venter S.N."/>
            <person name="Steenkamp E.T."/>
        </authorList>
    </citation>
    <scope>NUCLEOTIDE SEQUENCE [LARGE SCALE GENOMIC DNA]</scope>
    <source>
        <strain evidence="2 3">WC7.3b</strain>
    </source>
</reference>
<proteinExistence type="predicted"/>
<name>A0ABR7Q3G4_9BURK</name>
<keyword evidence="1" id="KW-0472">Membrane</keyword>
<organism evidence="2 3">
    <name type="scientific">Paraburkholderia podalyriae</name>
    <dbReference type="NCBI Taxonomy" id="1938811"/>
    <lineage>
        <taxon>Bacteria</taxon>
        <taxon>Pseudomonadati</taxon>
        <taxon>Pseudomonadota</taxon>
        <taxon>Betaproteobacteria</taxon>
        <taxon>Burkholderiales</taxon>
        <taxon>Burkholderiaceae</taxon>
        <taxon>Paraburkholderia</taxon>
    </lineage>
</organism>
<protein>
    <submittedName>
        <fullName evidence="2">Uncharacterized protein</fullName>
    </submittedName>
</protein>
<keyword evidence="1" id="KW-1133">Transmembrane helix</keyword>
<dbReference type="Proteomes" id="UP000736373">
    <property type="component" value="Unassembled WGS sequence"/>
</dbReference>
<evidence type="ECO:0000313" key="3">
    <source>
        <dbReference type="Proteomes" id="UP000736373"/>
    </source>
</evidence>
<feature type="transmembrane region" description="Helical" evidence="1">
    <location>
        <begin position="74"/>
        <end position="94"/>
    </location>
</feature>